<name>A0ABW5ZUG1_9FLAO</name>
<keyword evidence="7" id="KW-1003">Cell membrane</keyword>
<dbReference type="InterPro" id="IPR007507">
    <property type="entry name" value="Glycos_transf_N"/>
</dbReference>
<comment type="caution">
    <text evidence="9">The sequence shown here is derived from an EMBL/GenBank/DDBJ whole genome shotgun (WGS) entry which is preliminary data.</text>
</comment>
<dbReference type="Pfam" id="PF04413">
    <property type="entry name" value="Glycos_transf_N"/>
    <property type="match status" value="1"/>
</dbReference>
<evidence type="ECO:0000256" key="5">
    <source>
        <dbReference type="ARBA" id="ARBA00031445"/>
    </source>
</evidence>
<evidence type="ECO:0000259" key="8">
    <source>
        <dbReference type="Pfam" id="PF04413"/>
    </source>
</evidence>
<comment type="function">
    <text evidence="7">Involved in lipopolysaccharide (LPS) biosynthesis. Catalyzes the transfer of 3-deoxy-D-manno-octulosonate (Kdo) residue(s) from CMP-Kdo to lipid IV(A), the tetraacyldisaccharide-1,4'-bisphosphate precursor of lipid A.</text>
</comment>
<reference evidence="10" key="1">
    <citation type="journal article" date="2019" name="Int. J. Syst. Evol. Microbiol.">
        <title>The Global Catalogue of Microorganisms (GCM) 10K type strain sequencing project: providing services to taxonomists for standard genome sequencing and annotation.</title>
        <authorList>
            <consortium name="The Broad Institute Genomics Platform"/>
            <consortium name="The Broad Institute Genome Sequencing Center for Infectious Disease"/>
            <person name="Wu L."/>
            <person name="Ma J."/>
        </authorList>
    </citation>
    <scope>NUCLEOTIDE SEQUENCE [LARGE SCALE GENOMIC DNA]</scope>
    <source>
        <strain evidence="10">KCTC 32514</strain>
    </source>
</reference>
<comment type="pathway">
    <text evidence="1 7">Bacterial outer membrane biogenesis; LPS core biosynthesis.</text>
</comment>
<proteinExistence type="inferred from homology"/>
<comment type="similarity">
    <text evidence="7">Belongs to the glycosyltransferase group 1 family.</text>
</comment>
<evidence type="ECO:0000256" key="3">
    <source>
        <dbReference type="ARBA" id="ARBA00019077"/>
    </source>
</evidence>
<organism evidence="9 10">
    <name type="scientific">Psychroserpens luteus</name>
    <dbReference type="NCBI Taxonomy" id="1434066"/>
    <lineage>
        <taxon>Bacteria</taxon>
        <taxon>Pseudomonadati</taxon>
        <taxon>Bacteroidota</taxon>
        <taxon>Flavobacteriia</taxon>
        <taxon>Flavobacteriales</taxon>
        <taxon>Flavobacteriaceae</taxon>
        <taxon>Psychroserpens</taxon>
    </lineage>
</organism>
<protein>
    <recommendedName>
        <fullName evidence="3 7">3-deoxy-D-manno-octulosonic acid transferase</fullName>
        <shortName evidence="7">Kdo transferase</shortName>
        <ecNumber evidence="2 7">2.4.99.12</ecNumber>
    </recommendedName>
    <alternativeName>
        <fullName evidence="5 7">Lipid IV(A) 3-deoxy-D-manno-octulosonic acid transferase</fullName>
    </alternativeName>
</protein>
<sequence>MGVDGRKQTFDILQKNINKTDKTIWFHCASLGEYEQGLPVFEKLRQEYSQYKIILSFFSPSGYEIRKNTKVADLVVYLPLDTKSNAKRFIDIVHPEFTVFVKYDIWANLLLELKNQNRRAILISAVFRKNQIYFKGYGNLQKSALFAFEHIFVQDENSKTLLNNINYNSVKVSGDTRYDRVSNQLNQDNKLDFISEFKGNSTCIVIGSSWEEDEALLIPYINDNASESLKFIIAPHEVNTSHINAISSKLTPVTVLFSEKEGKNLEDYNVFIIDTIGLLTKIYSDADIAYVGGAMGKTGLHNILEPAVFGAPLIIGKNYKKFPEAFAMIEKAGVISVEDKTGLKTILNSLITSHQLRDSLGKKNAAFIKENKGAVVQIMNHIRI</sequence>
<dbReference type="EMBL" id="JBHUOS010000007">
    <property type="protein sequence ID" value="MFD2915648.1"/>
    <property type="molecule type" value="Genomic_DNA"/>
</dbReference>
<dbReference type="Gene3D" id="3.40.50.11720">
    <property type="entry name" value="3-Deoxy-D-manno-octulosonic-acid transferase, N-terminal domain"/>
    <property type="match status" value="1"/>
</dbReference>
<keyword evidence="7" id="KW-0472">Membrane</keyword>
<gene>
    <name evidence="9" type="ORF">ACFS29_08360</name>
</gene>
<dbReference type="EC" id="2.4.99.12" evidence="2 7"/>
<evidence type="ECO:0000256" key="1">
    <source>
        <dbReference type="ARBA" id="ARBA00004713"/>
    </source>
</evidence>
<evidence type="ECO:0000313" key="9">
    <source>
        <dbReference type="EMBL" id="MFD2915648.1"/>
    </source>
</evidence>
<keyword evidence="10" id="KW-1185">Reference proteome</keyword>
<dbReference type="InterPro" id="IPR039901">
    <property type="entry name" value="Kdotransferase"/>
</dbReference>
<comment type="catalytic activity">
    <reaction evidence="6 7">
        <text>lipid IVA (E. coli) + CMP-3-deoxy-beta-D-manno-octulosonate = alpha-Kdo-(2-&gt;6)-lipid IVA (E. coli) + CMP + H(+)</text>
        <dbReference type="Rhea" id="RHEA:28066"/>
        <dbReference type="ChEBI" id="CHEBI:15378"/>
        <dbReference type="ChEBI" id="CHEBI:58603"/>
        <dbReference type="ChEBI" id="CHEBI:60364"/>
        <dbReference type="ChEBI" id="CHEBI:60377"/>
        <dbReference type="ChEBI" id="CHEBI:85987"/>
        <dbReference type="EC" id="2.4.99.12"/>
    </reaction>
</comment>
<keyword evidence="7" id="KW-0448">Lipopolysaccharide biosynthesis</keyword>
<evidence type="ECO:0000256" key="2">
    <source>
        <dbReference type="ARBA" id="ARBA00012621"/>
    </source>
</evidence>
<dbReference type="GO" id="GO:0016740">
    <property type="term" value="F:transferase activity"/>
    <property type="evidence" value="ECO:0007669"/>
    <property type="project" value="UniProtKB-KW"/>
</dbReference>
<dbReference type="RefSeq" id="WP_317175400.1">
    <property type="nucleotide sequence ID" value="NZ_JADILU010000008.1"/>
</dbReference>
<evidence type="ECO:0000256" key="7">
    <source>
        <dbReference type="RuleBase" id="RU365103"/>
    </source>
</evidence>
<dbReference type="PANTHER" id="PTHR42755:SF1">
    <property type="entry name" value="3-DEOXY-D-MANNO-OCTULOSONIC ACID TRANSFERASE, MITOCHONDRIAL-RELATED"/>
    <property type="match status" value="1"/>
</dbReference>
<dbReference type="PANTHER" id="PTHR42755">
    <property type="entry name" value="3-DEOXY-MANNO-OCTULOSONATE CYTIDYLYLTRANSFERASE"/>
    <property type="match status" value="1"/>
</dbReference>
<keyword evidence="4 7" id="KW-0808">Transferase</keyword>
<dbReference type="Proteomes" id="UP001597548">
    <property type="component" value="Unassembled WGS sequence"/>
</dbReference>
<evidence type="ECO:0000256" key="6">
    <source>
        <dbReference type="ARBA" id="ARBA00049183"/>
    </source>
</evidence>
<dbReference type="Gene3D" id="3.40.50.2000">
    <property type="entry name" value="Glycogen Phosphorylase B"/>
    <property type="match status" value="1"/>
</dbReference>
<feature type="domain" description="3-deoxy-D-manno-octulosonic-acid transferase N-terminal" evidence="8">
    <location>
        <begin position="10"/>
        <end position="179"/>
    </location>
</feature>
<comment type="subcellular location">
    <subcellularLocation>
        <location evidence="7">Cell membrane</location>
    </subcellularLocation>
</comment>
<evidence type="ECO:0000313" key="10">
    <source>
        <dbReference type="Proteomes" id="UP001597548"/>
    </source>
</evidence>
<accession>A0ABW5ZUG1</accession>
<evidence type="ECO:0000256" key="4">
    <source>
        <dbReference type="ARBA" id="ARBA00022679"/>
    </source>
</evidence>
<dbReference type="InterPro" id="IPR038107">
    <property type="entry name" value="Glycos_transf_N_sf"/>
</dbReference>